<keyword evidence="2" id="KW-1185">Reference proteome</keyword>
<accession>A0ABZ2YCR7</accession>
<dbReference type="Gene3D" id="2.60.40.1120">
    <property type="entry name" value="Carboxypeptidase-like, regulatory domain"/>
    <property type="match status" value="2"/>
</dbReference>
<proteinExistence type="predicted"/>
<dbReference type="Proteomes" id="UP001461341">
    <property type="component" value="Chromosome"/>
</dbReference>
<organism evidence="1 2">
    <name type="scientific">Thermatribacter velox</name>
    <dbReference type="NCBI Taxonomy" id="3039681"/>
    <lineage>
        <taxon>Bacteria</taxon>
        <taxon>Pseudomonadati</taxon>
        <taxon>Atribacterota</taxon>
        <taxon>Atribacteria</taxon>
        <taxon>Atribacterales</taxon>
        <taxon>Thermatribacteraceae</taxon>
        <taxon>Thermatribacter</taxon>
    </lineage>
</organism>
<evidence type="ECO:0000313" key="2">
    <source>
        <dbReference type="Proteomes" id="UP001461341"/>
    </source>
</evidence>
<name>A0ABZ2YCR7_9BACT</name>
<dbReference type="InterPro" id="IPR008969">
    <property type="entry name" value="CarboxyPept-like_regulatory"/>
</dbReference>
<evidence type="ECO:0000313" key="1">
    <source>
        <dbReference type="EMBL" id="WZL75951.1"/>
    </source>
</evidence>
<dbReference type="EMBL" id="CP121689">
    <property type="protein sequence ID" value="WZL75951.1"/>
    <property type="molecule type" value="Genomic_DNA"/>
</dbReference>
<dbReference type="Pfam" id="PF13620">
    <property type="entry name" value="CarboxypepD_reg"/>
    <property type="match status" value="2"/>
</dbReference>
<dbReference type="RefSeq" id="WP_369018104.1">
    <property type="nucleotide sequence ID" value="NZ_CP121689.1"/>
</dbReference>
<gene>
    <name evidence="1" type="ORF">QBE54_10260</name>
</gene>
<protein>
    <submittedName>
        <fullName evidence="1">Carboxypeptidase-like regulatory domain-containing protein</fullName>
    </submittedName>
</protein>
<reference evidence="1 2" key="1">
    <citation type="submission" date="2023-03" db="EMBL/GenBank/DDBJ databases">
        <title>Novel Species.</title>
        <authorList>
            <person name="Ma S."/>
        </authorList>
    </citation>
    <scope>NUCLEOTIDE SEQUENCE [LARGE SCALE GENOMIC DNA]</scope>
    <source>
        <strain evidence="1 2">B11</strain>
    </source>
</reference>
<dbReference type="SUPFAM" id="SSF49464">
    <property type="entry name" value="Carboxypeptidase regulatory domain-like"/>
    <property type="match status" value="2"/>
</dbReference>
<sequence length="202" mass="21468">MIFVFLSLLGSGCFLGNLPHFPNLHPQVDLAGKVVDALSGEGVVGAEVTLRDFPERSDVTASDGSFFLPLVPSGRQVILVSVFGYAPKSEVVEVPETGSFSVEIALLPLLGKVVGFVFDENGQPLSSVTVTLDGEESTQSNENGAFSFEEVPIGGHVLVFEKEGYLPSVEEITVEEDSVVVLEITLSKPTGSVKASGNQRER</sequence>